<keyword evidence="3" id="KW-0804">Transcription</keyword>
<name>A0A221UY07_9FLAO</name>
<dbReference type="EMBL" id="CP022515">
    <property type="protein sequence ID" value="ASO06006.1"/>
    <property type="molecule type" value="Genomic_DNA"/>
</dbReference>
<evidence type="ECO:0000313" key="5">
    <source>
        <dbReference type="EMBL" id="ASO06006.1"/>
    </source>
</evidence>
<organism evidence="5 6">
    <name type="scientific">Arenibacter algicola</name>
    <dbReference type="NCBI Taxonomy" id="616991"/>
    <lineage>
        <taxon>Bacteria</taxon>
        <taxon>Pseudomonadati</taxon>
        <taxon>Bacteroidota</taxon>
        <taxon>Flavobacteriia</taxon>
        <taxon>Flavobacteriales</taxon>
        <taxon>Flavobacteriaceae</taxon>
        <taxon>Arenibacter</taxon>
    </lineage>
</organism>
<dbReference type="RefSeq" id="WP_317045877.1">
    <property type="nucleotide sequence ID" value="NZ_CP022515.1"/>
</dbReference>
<dbReference type="GO" id="GO:0003677">
    <property type="term" value="F:DNA binding"/>
    <property type="evidence" value="ECO:0007669"/>
    <property type="project" value="UniProtKB-KW"/>
</dbReference>
<dbReference type="CDD" id="cd06170">
    <property type="entry name" value="LuxR_C_like"/>
    <property type="match status" value="1"/>
</dbReference>
<dbReference type="SMART" id="SM00421">
    <property type="entry name" value="HTH_LUXR"/>
    <property type="match status" value="1"/>
</dbReference>
<reference evidence="5 6" key="1">
    <citation type="submission" date="2017-07" db="EMBL/GenBank/DDBJ databases">
        <title>Genome Sequence of Arenibacter algicola Strain SMS7 Isolated from a culture of the Diatom Skeletonema marinoi.</title>
        <authorList>
            <person name="Topel M."/>
            <person name="Pinder M.I.M."/>
            <person name="Johansson O.N."/>
            <person name="Kourtchenko O."/>
            <person name="Godhe A."/>
            <person name="Clarke A.K."/>
        </authorList>
    </citation>
    <scope>NUCLEOTIDE SEQUENCE [LARGE SCALE GENOMIC DNA]</scope>
    <source>
        <strain evidence="5 6">SMS7</strain>
    </source>
</reference>
<sequence>MTDKKLFECPPKQLYKLSNLINQGVISLDDLAEIIPGILHINSRKDLALEYISKEGCQILRYSLEELQTLGAAVFEKHQCEFTRTITYPKLMKEIAKNDPNHVIPFFQDWQYEEDERPVFHFTSTKILNDTQLVSISLFPNRIEYLTNTVNRLFGINRTYDKYFCQYKKLTKREKEVLDYLGKELPRKEISHMLFIDEKTVKKHCENIYRKLGTSKRTELEKIAQAFSTI</sequence>
<dbReference type="Pfam" id="PF00196">
    <property type="entry name" value="GerE"/>
    <property type="match status" value="1"/>
</dbReference>
<dbReference type="SUPFAM" id="SSF46894">
    <property type="entry name" value="C-terminal effector domain of the bipartite response regulators"/>
    <property type="match status" value="1"/>
</dbReference>
<dbReference type="Proteomes" id="UP000204551">
    <property type="component" value="Chromosome"/>
</dbReference>
<evidence type="ECO:0000259" key="4">
    <source>
        <dbReference type="PROSITE" id="PS50043"/>
    </source>
</evidence>
<feature type="domain" description="HTH luxR-type" evidence="4">
    <location>
        <begin position="163"/>
        <end position="228"/>
    </location>
</feature>
<keyword evidence="1" id="KW-0805">Transcription regulation</keyword>
<dbReference type="AlphaFoldDB" id="A0A221UY07"/>
<dbReference type="InterPro" id="IPR016032">
    <property type="entry name" value="Sig_transdc_resp-reg_C-effctor"/>
</dbReference>
<proteinExistence type="predicted"/>
<evidence type="ECO:0000313" key="6">
    <source>
        <dbReference type="Proteomes" id="UP000204551"/>
    </source>
</evidence>
<protein>
    <submittedName>
        <fullName evidence="5">Spore germination protein GerE</fullName>
    </submittedName>
</protein>
<dbReference type="InterPro" id="IPR036388">
    <property type="entry name" value="WH-like_DNA-bd_sf"/>
</dbReference>
<evidence type="ECO:0000256" key="3">
    <source>
        <dbReference type="ARBA" id="ARBA00023163"/>
    </source>
</evidence>
<dbReference type="PROSITE" id="PS50043">
    <property type="entry name" value="HTH_LUXR_2"/>
    <property type="match status" value="1"/>
</dbReference>
<keyword evidence="2" id="KW-0238">DNA-binding</keyword>
<dbReference type="InterPro" id="IPR000792">
    <property type="entry name" value="Tscrpt_reg_LuxR_C"/>
</dbReference>
<evidence type="ECO:0000256" key="2">
    <source>
        <dbReference type="ARBA" id="ARBA00023125"/>
    </source>
</evidence>
<dbReference type="PANTHER" id="PTHR44688:SF16">
    <property type="entry name" value="DNA-BINDING TRANSCRIPTIONAL ACTIVATOR DEVR_DOSR"/>
    <property type="match status" value="1"/>
</dbReference>
<dbReference type="PRINTS" id="PR00038">
    <property type="entry name" value="HTHLUXR"/>
</dbReference>
<dbReference type="KEGG" id="aalg:AREALGSMS7_02563"/>
<gene>
    <name evidence="5" type="primary">gerE</name>
    <name evidence="5" type="ORF">AREALGSMS7_02563</name>
</gene>
<dbReference type="Gene3D" id="1.10.10.10">
    <property type="entry name" value="Winged helix-like DNA-binding domain superfamily/Winged helix DNA-binding domain"/>
    <property type="match status" value="1"/>
</dbReference>
<dbReference type="PANTHER" id="PTHR44688">
    <property type="entry name" value="DNA-BINDING TRANSCRIPTIONAL ACTIVATOR DEVR_DOSR"/>
    <property type="match status" value="1"/>
</dbReference>
<dbReference type="GO" id="GO:0006355">
    <property type="term" value="P:regulation of DNA-templated transcription"/>
    <property type="evidence" value="ECO:0007669"/>
    <property type="project" value="InterPro"/>
</dbReference>
<accession>A0A221UY07</accession>
<evidence type="ECO:0000256" key="1">
    <source>
        <dbReference type="ARBA" id="ARBA00023015"/>
    </source>
</evidence>